<dbReference type="EnsemblMetazoa" id="Aqu2.1.18028_001">
    <property type="protein sequence ID" value="Aqu2.1.18028_001"/>
    <property type="gene ID" value="Aqu2.1.18028"/>
</dbReference>
<protein>
    <submittedName>
        <fullName evidence="1">Uncharacterized protein</fullName>
    </submittedName>
</protein>
<organism evidence="1">
    <name type="scientific">Amphimedon queenslandica</name>
    <name type="common">Sponge</name>
    <dbReference type="NCBI Taxonomy" id="400682"/>
    <lineage>
        <taxon>Eukaryota</taxon>
        <taxon>Metazoa</taxon>
        <taxon>Porifera</taxon>
        <taxon>Demospongiae</taxon>
        <taxon>Heteroscleromorpha</taxon>
        <taxon>Haplosclerida</taxon>
        <taxon>Niphatidae</taxon>
        <taxon>Amphimedon</taxon>
    </lineage>
</organism>
<dbReference type="InParanoid" id="A0A1X7TSE9"/>
<sequence length="260" mass="28628">MWTDEKYDVLVQEAVRCDYSFQMRRKKGKESFHHITEVLTRLMLLGKVRVAMRWLSSASRGGVLLPADIIQTRTDGQINSASVLDVLKSKHPKAQQPCSSTLLDSDLPSFEDIDDTGSHVATIAHRTQGSGGPGGCDSSHWRDVLLQYGSCSSRCRDAVASLTSLLSNSIVDWTKIQALMANKLIVLHKCPGVRPIGIGETLCCMLSKTACFITRSNAEEVDSVSFVLEFSAVLRELFIQFMICLILRLGTTNGGCQKCI</sequence>
<proteinExistence type="predicted"/>
<name>A0A1X7TSE9_AMPQE</name>
<evidence type="ECO:0000313" key="1">
    <source>
        <dbReference type="EnsemblMetazoa" id="Aqu2.1.18028_001"/>
    </source>
</evidence>
<dbReference type="AlphaFoldDB" id="A0A1X7TSE9"/>
<reference evidence="1" key="1">
    <citation type="submission" date="2017-05" db="UniProtKB">
        <authorList>
            <consortium name="EnsemblMetazoa"/>
        </authorList>
    </citation>
    <scope>IDENTIFICATION</scope>
</reference>
<accession>A0A1X7TSE9</accession>